<feature type="compositionally biased region" description="Basic and acidic residues" evidence="1">
    <location>
        <begin position="1"/>
        <end position="15"/>
    </location>
</feature>
<protein>
    <submittedName>
        <fullName evidence="3">Carboxymuconolactone decarboxylase family protein</fullName>
    </submittedName>
</protein>
<evidence type="ECO:0000259" key="2">
    <source>
        <dbReference type="Pfam" id="PF02627"/>
    </source>
</evidence>
<reference evidence="3 4" key="1">
    <citation type="submission" date="2022-10" db="EMBL/GenBank/DDBJ databases">
        <authorList>
            <person name="Xie J."/>
            <person name="Shen N."/>
        </authorList>
    </citation>
    <scope>NUCLEOTIDE SEQUENCE [LARGE SCALE GENOMIC DNA]</scope>
    <source>
        <strain evidence="3 4">DSM 41681</strain>
    </source>
</reference>
<accession>A0ABU6CP30</accession>
<dbReference type="NCBIfam" id="TIGR00778">
    <property type="entry name" value="ahpD_dom"/>
    <property type="match status" value="1"/>
</dbReference>
<dbReference type="PANTHER" id="PTHR34846">
    <property type="entry name" value="4-CARBOXYMUCONOLACTONE DECARBOXYLASE FAMILY PROTEIN (AFU_ORTHOLOGUE AFUA_6G11590)"/>
    <property type="match status" value="1"/>
</dbReference>
<dbReference type="Gene3D" id="1.20.1290.10">
    <property type="entry name" value="AhpD-like"/>
    <property type="match status" value="1"/>
</dbReference>
<organism evidence="3 4">
    <name type="scientific">Streptomyces kunmingensis</name>
    <dbReference type="NCBI Taxonomy" id="68225"/>
    <lineage>
        <taxon>Bacteria</taxon>
        <taxon>Bacillati</taxon>
        <taxon>Actinomycetota</taxon>
        <taxon>Actinomycetes</taxon>
        <taxon>Kitasatosporales</taxon>
        <taxon>Streptomycetaceae</taxon>
        <taxon>Streptomyces</taxon>
    </lineage>
</organism>
<dbReference type="InterPro" id="IPR003779">
    <property type="entry name" value="CMD-like"/>
</dbReference>
<gene>
    <name evidence="3" type="ORF">OKJ48_40380</name>
</gene>
<dbReference type="SUPFAM" id="SSF69118">
    <property type="entry name" value="AhpD-like"/>
    <property type="match status" value="1"/>
</dbReference>
<dbReference type="InterPro" id="IPR004675">
    <property type="entry name" value="AhpD_core"/>
</dbReference>
<feature type="domain" description="Carboxymuconolactone decarboxylase-like" evidence="2">
    <location>
        <begin position="42"/>
        <end position="122"/>
    </location>
</feature>
<dbReference type="RefSeq" id="WP_324775723.1">
    <property type="nucleotide sequence ID" value="NZ_BAAATS010000025.1"/>
</dbReference>
<comment type="caution">
    <text evidence="3">The sequence shown here is derived from an EMBL/GenBank/DDBJ whole genome shotgun (WGS) entry which is preliminary data.</text>
</comment>
<proteinExistence type="predicted"/>
<dbReference type="Proteomes" id="UP001352223">
    <property type="component" value="Unassembled WGS sequence"/>
</dbReference>
<dbReference type="PANTHER" id="PTHR34846:SF10">
    <property type="entry name" value="CYTOPLASMIC PROTEIN"/>
    <property type="match status" value="1"/>
</dbReference>
<evidence type="ECO:0000256" key="1">
    <source>
        <dbReference type="SAM" id="MobiDB-lite"/>
    </source>
</evidence>
<dbReference type="EMBL" id="JAOZYB010000360">
    <property type="protein sequence ID" value="MEB3966442.1"/>
    <property type="molecule type" value="Genomic_DNA"/>
</dbReference>
<evidence type="ECO:0000313" key="4">
    <source>
        <dbReference type="Proteomes" id="UP001352223"/>
    </source>
</evidence>
<dbReference type="Pfam" id="PF02627">
    <property type="entry name" value="CMD"/>
    <property type="match status" value="1"/>
</dbReference>
<feature type="region of interest" description="Disordered" evidence="1">
    <location>
        <begin position="1"/>
        <end position="23"/>
    </location>
</feature>
<name>A0ABU6CP30_9ACTN</name>
<sequence length="183" mass="20417">MTTHESDAHESRTDESTGNTAGAGKEFVHEHTPRLAWSQHAPEVFKAMVRLDAAARRGLDPVTYELVKIRASQINRCALCLDMHSKDALAAGESVERIIQLAAWEESKHYYTEREIAAIELTDAITVLTDGFVPDDVYERAAKLYDEKELSQLIAAITTINAWNRFGVSTRQAPGHYKAGDFK</sequence>
<keyword evidence="4" id="KW-1185">Reference proteome</keyword>
<dbReference type="InterPro" id="IPR029032">
    <property type="entry name" value="AhpD-like"/>
</dbReference>
<evidence type="ECO:0000313" key="3">
    <source>
        <dbReference type="EMBL" id="MEB3966442.1"/>
    </source>
</evidence>